<dbReference type="PANTHER" id="PTHR11122:SF13">
    <property type="entry name" value="GLUCOSE-6-PHOSPHATE 1-EPIMERASE"/>
    <property type="match status" value="1"/>
</dbReference>
<proteinExistence type="inferred from homology"/>
<organism evidence="3 4">
    <name type="scientific">Arsukibacterium indicum</name>
    <dbReference type="NCBI Taxonomy" id="2848612"/>
    <lineage>
        <taxon>Bacteria</taxon>
        <taxon>Pseudomonadati</taxon>
        <taxon>Pseudomonadota</taxon>
        <taxon>Gammaproteobacteria</taxon>
        <taxon>Chromatiales</taxon>
        <taxon>Chromatiaceae</taxon>
        <taxon>Arsukibacterium</taxon>
    </lineage>
</organism>
<evidence type="ECO:0000313" key="4">
    <source>
        <dbReference type="Proteomes" id="UP000704611"/>
    </source>
</evidence>
<dbReference type="EMBL" id="JAHRID010000005">
    <property type="protein sequence ID" value="MBV2129734.1"/>
    <property type="molecule type" value="Genomic_DNA"/>
</dbReference>
<gene>
    <name evidence="3" type="ORF">KQY15_11595</name>
</gene>
<dbReference type="EC" id="5.1.3.15" evidence="2"/>
<dbReference type="Proteomes" id="UP000704611">
    <property type="component" value="Unassembled WGS sequence"/>
</dbReference>
<dbReference type="PANTHER" id="PTHR11122">
    <property type="entry name" value="APOSPORY-ASSOCIATED PROTEIN C-RELATED"/>
    <property type="match status" value="1"/>
</dbReference>
<comment type="similarity">
    <text evidence="2">Belongs to the glucose-6-phosphate 1-epimerase family.</text>
</comment>
<comment type="caution">
    <text evidence="3">The sequence shown here is derived from an EMBL/GenBank/DDBJ whole genome shotgun (WGS) entry which is preliminary data.</text>
</comment>
<dbReference type="Pfam" id="PF01263">
    <property type="entry name" value="Aldose_epim"/>
    <property type="match status" value="2"/>
</dbReference>
<name>A0ABS6MLR3_9GAMM</name>
<dbReference type="PIRSF" id="PIRSF016020">
    <property type="entry name" value="PHexose_mutarotase"/>
    <property type="match status" value="1"/>
</dbReference>
<dbReference type="RefSeq" id="WP_217669363.1">
    <property type="nucleotide sequence ID" value="NZ_JAHRID010000005.1"/>
</dbReference>
<accession>A0ABS6MLR3</accession>
<reference evidence="3 4" key="1">
    <citation type="submission" date="2021-06" db="EMBL/GenBank/DDBJ databases">
        <title>Rheinheimera indica sp. nov., isolated from deep-sea sediment.</title>
        <authorList>
            <person name="Wang Z."/>
            <person name="Zhang X.-Y."/>
        </authorList>
    </citation>
    <scope>NUCLEOTIDE SEQUENCE [LARGE SCALE GENOMIC DNA]</scope>
    <source>
        <strain evidence="3 4">SM2107</strain>
    </source>
</reference>
<evidence type="ECO:0000313" key="3">
    <source>
        <dbReference type="EMBL" id="MBV2129734.1"/>
    </source>
</evidence>
<protein>
    <recommendedName>
        <fullName evidence="2">Putative glucose-6-phosphate 1-epimerase</fullName>
        <ecNumber evidence="2">5.1.3.15</ecNumber>
    </recommendedName>
</protein>
<evidence type="ECO:0000256" key="1">
    <source>
        <dbReference type="ARBA" id="ARBA00023235"/>
    </source>
</evidence>
<dbReference type="InterPro" id="IPR025532">
    <property type="entry name" value="G6P_1-epimerase"/>
</dbReference>
<dbReference type="CDD" id="cd09020">
    <property type="entry name" value="D-hex-6-P-epi_like"/>
    <property type="match status" value="1"/>
</dbReference>
<dbReference type="InterPro" id="IPR008183">
    <property type="entry name" value="Aldose_1/G6P_1-epimerase"/>
</dbReference>
<sequence length="298" mass="32871">MPQQSISTITGFGQLGDLPCLKLQCGQARAVISLYGGQLLSYQPTAGNEVLWLSDKAQWHNGAAIRGGVPVCWPWFGPADDKIKQHQSLPNHGLVRNRFWQLADSRVSADSVSVTLSITVTDIPPALWPADSAVISATGNTISKPMKLLLNLLLSDSELTIQLKCDTSLYQQAALHSYFRVSDLQQARVKGLSEHYFDKVANVMQISASNETGFNGETDRIYYNTSSQLQLIDQQKQLTVIQNGHDASVIWNPGQQKSRDLPDMADCGFTEFVCAETARLDVTTANELHLLQTIRARQ</sequence>
<evidence type="ECO:0000256" key="2">
    <source>
        <dbReference type="PIRNR" id="PIRNR016020"/>
    </source>
</evidence>
<keyword evidence="1 2" id="KW-0413">Isomerase</keyword>
<keyword evidence="4" id="KW-1185">Reference proteome</keyword>